<protein>
    <submittedName>
        <fullName evidence="1">Uncharacterized protein</fullName>
    </submittedName>
</protein>
<sequence>MKLPHYRKYLEHCLRRTWILPPVVPPEGSLRDLLARTEAVVYCTAAKAVLSEILVNSAAEIRL</sequence>
<gene>
    <name evidence="1" type="ORF">J15TS10_27220</name>
</gene>
<proteinExistence type="predicted"/>
<reference evidence="1 2" key="1">
    <citation type="submission" date="2021-03" db="EMBL/GenBank/DDBJ databases">
        <title>Antimicrobial resistance genes in bacteria isolated from Japanese honey, and their potential for conferring macrolide and lincosamide resistance in the American foulbrood pathogen Paenibacillus larvae.</title>
        <authorList>
            <person name="Okamoto M."/>
            <person name="Kumagai M."/>
            <person name="Kanamori H."/>
            <person name="Takamatsu D."/>
        </authorList>
    </citation>
    <scope>NUCLEOTIDE SEQUENCE [LARGE SCALE GENOMIC DNA]</scope>
    <source>
        <strain evidence="1 2">J15TS10</strain>
    </source>
</reference>
<comment type="caution">
    <text evidence="1">The sequence shown here is derived from an EMBL/GenBank/DDBJ whole genome shotgun (WGS) entry which is preliminary data.</text>
</comment>
<organism evidence="1 2">
    <name type="scientific">Paenibacillus woosongensis</name>
    <dbReference type="NCBI Taxonomy" id="307580"/>
    <lineage>
        <taxon>Bacteria</taxon>
        <taxon>Bacillati</taxon>
        <taxon>Bacillota</taxon>
        <taxon>Bacilli</taxon>
        <taxon>Bacillales</taxon>
        <taxon>Paenibacillaceae</taxon>
        <taxon>Paenibacillus</taxon>
    </lineage>
</organism>
<dbReference type="Proteomes" id="UP000681290">
    <property type="component" value="Unassembled WGS sequence"/>
</dbReference>
<evidence type="ECO:0000313" key="1">
    <source>
        <dbReference type="EMBL" id="GIP58908.1"/>
    </source>
</evidence>
<accession>A0ABQ4MSD4</accession>
<evidence type="ECO:0000313" key="2">
    <source>
        <dbReference type="Proteomes" id="UP000681290"/>
    </source>
</evidence>
<keyword evidence="2" id="KW-1185">Reference proteome</keyword>
<dbReference type="EMBL" id="BOSM01000004">
    <property type="protein sequence ID" value="GIP58908.1"/>
    <property type="molecule type" value="Genomic_DNA"/>
</dbReference>
<name>A0ABQ4MSD4_9BACL</name>